<comment type="caution">
    <text evidence="2">The sequence shown here is derived from an EMBL/GenBank/DDBJ whole genome shotgun (WGS) entry which is preliminary data.</text>
</comment>
<dbReference type="Proteomes" id="UP001595891">
    <property type="component" value="Unassembled WGS sequence"/>
</dbReference>
<evidence type="ECO:0008006" key="4">
    <source>
        <dbReference type="Google" id="ProtNLM"/>
    </source>
</evidence>
<feature type="region of interest" description="Disordered" evidence="1">
    <location>
        <begin position="244"/>
        <end position="264"/>
    </location>
</feature>
<gene>
    <name evidence="2" type="ORF">ACFO8L_34440</name>
</gene>
<proteinExistence type="predicted"/>
<protein>
    <recommendedName>
        <fullName evidence="4">ATP-binding protein</fullName>
    </recommendedName>
</protein>
<evidence type="ECO:0000313" key="2">
    <source>
        <dbReference type="EMBL" id="MFC4591235.1"/>
    </source>
</evidence>
<evidence type="ECO:0000313" key="3">
    <source>
        <dbReference type="Proteomes" id="UP001595891"/>
    </source>
</evidence>
<dbReference type="EMBL" id="JBHSFN010000030">
    <property type="protein sequence ID" value="MFC4591235.1"/>
    <property type="molecule type" value="Genomic_DNA"/>
</dbReference>
<sequence>MAVTTVLHQASYSWQRTRSGTAFGPVRSTLAAPELQRVHRRIEHWLRTSPSGSPGLSHFYGNFDRDAVFVRRVQPRGGRSAISHLLVGPSALLTPRLALELRDWQWLPTQGEHLAPLEIRALDQYRVSLDAEAHSPEALARLTPLLSHVLATGEGVVELPPSDYAYSLLWGLQAILDGLAFDLSRRTRWKLTFETYDDRPALPSGSGVFVRFRTGAKEPASHPVYASVADQLVATYTHRSAAVRAGADPDPHPSGAHMPSPVPVRPSPASVTSKLITCPICASTVDWADPALYRYDPLMGSYAELTIPATASDTQRAQMMRTAFVRCVDPEEPGSAHYLPLAYGQYGAPAVYGFIGATKSGKTHLLTAMIGQMEKHGLGFGLRHRPLTLAGHKSLIDEQVSPFLNKSQVIEQTRLGTVGLVDVLLIRDGEGEARPIALFDVAGGDLLEIEAARKFLDVVDGLIFVVNAAELGQDELGDRTFNTVLELLEGSGRLAEVSAAVVLCKADLLRFDDPVTLWMRQEDRVLDAQASLNESADVYAYLRARDADAWTRPYREGRKATLHVASATGSDIVVDKTFVRGVRPCRVLNPLISLMAMTGVLTSPEARKIGI</sequence>
<dbReference type="InterPro" id="IPR027417">
    <property type="entry name" value="P-loop_NTPase"/>
</dbReference>
<keyword evidence="3" id="KW-1185">Reference proteome</keyword>
<dbReference type="RefSeq" id="WP_262844898.1">
    <property type="nucleotide sequence ID" value="NZ_JANZYP010000034.1"/>
</dbReference>
<evidence type="ECO:0000256" key="1">
    <source>
        <dbReference type="SAM" id="MobiDB-lite"/>
    </source>
</evidence>
<reference evidence="3" key="1">
    <citation type="journal article" date="2019" name="Int. J. Syst. Evol. Microbiol.">
        <title>The Global Catalogue of Microorganisms (GCM) 10K type strain sequencing project: providing services to taxonomists for standard genome sequencing and annotation.</title>
        <authorList>
            <consortium name="The Broad Institute Genomics Platform"/>
            <consortium name="The Broad Institute Genome Sequencing Center for Infectious Disease"/>
            <person name="Wu L."/>
            <person name="Ma J."/>
        </authorList>
    </citation>
    <scope>NUCLEOTIDE SEQUENCE [LARGE SCALE GENOMIC DNA]</scope>
    <source>
        <strain evidence="3">CCUG 49560</strain>
    </source>
</reference>
<name>A0ABV9ER85_9ACTN</name>
<dbReference type="Gene3D" id="3.40.50.300">
    <property type="entry name" value="P-loop containing nucleotide triphosphate hydrolases"/>
    <property type="match status" value="1"/>
</dbReference>
<dbReference type="SUPFAM" id="SSF52540">
    <property type="entry name" value="P-loop containing nucleoside triphosphate hydrolases"/>
    <property type="match status" value="1"/>
</dbReference>
<organism evidence="2 3">
    <name type="scientific">Sphaerisporangium corydalis</name>
    <dbReference type="NCBI Taxonomy" id="1441875"/>
    <lineage>
        <taxon>Bacteria</taxon>
        <taxon>Bacillati</taxon>
        <taxon>Actinomycetota</taxon>
        <taxon>Actinomycetes</taxon>
        <taxon>Streptosporangiales</taxon>
        <taxon>Streptosporangiaceae</taxon>
        <taxon>Sphaerisporangium</taxon>
    </lineage>
</organism>
<accession>A0ABV9ER85</accession>